<feature type="compositionally biased region" description="Low complexity" evidence="1">
    <location>
        <begin position="112"/>
        <end position="131"/>
    </location>
</feature>
<dbReference type="GO" id="GO:0061630">
    <property type="term" value="F:ubiquitin protein ligase activity"/>
    <property type="evidence" value="ECO:0007669"/>
    <property type="project" value="TreeGrafter"/>
</dbReference>
<organism evidence="3 4">
    <name type="scientific">Rotaria magnacalcarata</name>
    <dbReference type="NCBI Taxonomy" id="392030"/>
    <lineage>
        <taxon>Eukaryota</taxon>
        <taxon>Metazoa</taxon>
        <taxon>Spiralia</taxon>
        <taxon>Gnathifera</taxon>
        <taxon>Rotifera</taxon>
        <taxon>Eurotatoria</taxon>
        <taxon>Bdelloidea</taxon>
        <taxon>Philodinida</taxon>
        <taxon>Philodinidae</taxon>
        <taxon>Rotaria</taxon>
    </lineage>
</organism>
<dbReference type="PANTHER" id="PTHR13459:SF1">
    <property type="entry name" value="E3 UBIQUITIN-PROTEIN LIGASE RNF220 ISOFORM X1"/>
    <property type="match status" value="1"/>
</dbReference>
<feature type="domain" description="E3 ubiquitin-protein ligase RNF220 middle" evidence="2">
    <location>
        <begin position="176"/>
        <end position="312"/>
    </location>
</feature>
<dbReference type="Proteomes" id="UP000676336">
    <property type="component" value="Unassembled WGS sequence"/>
</dbReference>
<dbReference type="EMBL" id="CAJOBI010005570">
    <property type="protein sequence ID" value="CAF4036021.1"/>
    <property type="molecule type" value="Genomic_DNA"/>
</dbReference>
<dbReference type="Pfam" id="PF15926">
    <property type="entry name" value="RNF220"/>
    <property type="match status" value="1"/>
</dbReference>
<evidence type="ECO:0000313" key="3">
    <source>
        <dbReference type="EMBL" id="CAF4036021.1"/>
    </source>
</evidence>
<evidence type="ECO:0000259" key="2">
    <source>
        <dbReference type="Pfam" id="PF15926"/>
    </source>
</evidence>
<feature type="region of interest" description="Disordered" evidence="1">
    <location>
        <begin position="112"/>
        <end position="165"/>
    </location>
</feature>
<dbReference type="PANTHER" id="PTHR13459">
    <property type="entry name" value="E3 UBIQUITIN-PROTEIN LIGASE RNF220 ISOFORM X1"/>
    <property type="match status" value="1"/>
</dbReference>
<evidence type="ECO:0000313" key="4">
    <source>
        <dbReference type="Proteomes" id="UP000676336"/>
    </source>
</evidence>
<dbReference type="AlphaFoldDB" id="A0A8S2P7U8"/>
<proteinExistence type="predicted"/>
<evidence type="ECO:0000256" key="1">
    <source>
        <dbReference type="SAM" id="MobiDB-lite"/>
    </source>
</evidence>
<comment type="caution">
    <text evidence="3">The sequence shown here is derived from an EMBL/GenBank/DDBJ whole genome shotgun (WGS) entry which is preliminary data.</text>
</comment>
<name>A0A8S2P7U8_9BILA</name>
<reference evidence="3" key="1">
    <citation type="submission" date="2021-02" db="EMBL/GenBank/DDBJ databases">
        <authorList>
            <person name="Nowell W R."/>
        </authorList>
    </citation>
    <scope>NUCLEOTIDE SEQUENCE</scope>
</reference>
<dbReference type="GO" id="GO:0016567">
    <property type="term" value="P:protein ubiquitination"/>
    <property type="evidence" value="ECO:0007669"/>
    <property type="project" value="TreeGrafter"/>
</dbReference>
<sequence>MWHPIQPLDMAAAFRSIRQTTSSPNSTTTSPDKNSLSAAVAAFNAANGAFSVNTLLNQTSSDHLRFPSAHPSITAAAAAHQHQLFSTLFQHYPYAAAFRPLLNGTTTGLLTSSANSNSSLSSSSESSESSAFLPTGKRFKNNTHDENHCDISPSEKSSDESFGKYSESRCRSSTYDLQNPQCPICQISLNGQDMMTHIQQELDTIERTRQQHKYSIRRSSHLTNGNNKILQENTINNIDQTFKTRYETYIRVRTSRQQRLSAKLQLHNRRLNRNDTRNCPICYQIIPMNTDEEYFCSHVQQCSRKREQLAANAALAAMANQHRLPQPPPPPPLTNMTTQSDSYDDIHEGKPRITSYDDNGVRTTTTTTRLGPDPKEKPKEVVTVRKIQHPDSTETVTITEKKLPPIRYTETITREKLPRTSTPSRIQVAQPALLKVPTSEGVRSTSIPPTTTENYITHEIPPTAKPYNVVRRERIVEEPPTVYYPPTRQERVIVTQPERLTAPRVVPRSTPEPISYVPVQNSRTTRFMEVRQVPSPVIVDVATPPLTTTTKTRTIINDNTNENLIDDRRTLVNYQDDYYRTRRTGQRSNWCGNCGADCFSCNCFDDCCGTTSCCRTNSFARRKDVVSYRTRVARDGRRVRYRLNLKIRIAITSSTSNVRTLRVIEQVTNETWYVYGLDQPCQGSATTFPPYLSTITTLIPCAQTTTSWARIIQATTLITISQTINSSAYQYNELRVTQSYNTVLAVLGQNAVCQPDRNLAGIPLYCDQTTTSFSISATSSSSTVFAVQVNHSSHLDYNYVSLILLTFLSVVMQKYFQLIIRAIFIY</sequence>
<dbReference type="InterPro" id="IPR052443">
    <property type="entry name" value="E3_ubiq-ligase_RNF220-like"/>
</dbReference>
<feature type="compositionally biased region" description="Basic and acidic residues" evidence="1">
    <location>
        <begin position="156"/>
        <end position="165"/>
    </location>
</feature>
<accession>A0A8S2P7U8</accession>
<protein>
    <recommendedName>
        <fullName evidence="2">E3 ubiquitin-protein ligase RNF220 middle domain-containing protein</fullName>
    </recommendedName>
</protein>
<dbReference type="InterPro" id="IPR031824">
    <property type="entry name" value="RNF220_mid"/>
</dbReference>
<gene>
    <name evidence="3" type="ORF">SMN809_LOCUS13841</name>
</gene>
<feature type="region of interest" description="Disordered" evidence="1">
    <location>
        <begin position="350"/>
        <end position="379"/>
    </location>
</feature>